<name>A0ABM7NST8_9VIRU</name>
<evidence type="ECO:0000313" key="1">
    <source>
        <dbReference type="EMBL" id="BCS83232.1"/>
    </source>
</evidence>
<dbReference type="EMBL" id="AP024483">
    <property type="protein sequence ID" value="BCS83232.1"/>
    <property type="molecule type" value="Genomic_DNA"/>
</dbReference>
<dbReference type="RefSeq" id="YP_010841840.1">
    <property type="nucleotide sequence ID" value="NC_079139.1"/>
</dbReference>
<proteinExistence type="predicted"/>
<dbReference type="Gene3D" id="2.130.10.10">
    <property type="entry name" value="YVTN repeat-like/Quinoprotein amine dehydrogenase"/>
    <property type="match status" value="2"/>
</dbReference>
<evidence type="ECO:0000313" key="2">
    <source>
        <dbReference type="Proteomes" id="UP001321479"/>
    </source>
</evidence>
<dbReference type="SUPFAM" id="SSF82171">
    <property type="entry name" value="DPP6 N-terminal domain-like"/>
    <property type="match status" value="1"/>
</dbReference>
<organism evidence="1 2">
    <name type="scientific">Cotonvirus japonicus</name>
    <dbReference type="NCBI Taxonomy" id="2811091"/>
    <lineage>
        <taxon>Viruses</taxon>
        <taxon>Varidnaviria</taxon>
        <taxon>Bamfordvirae</taxon>
        <taxon>Nucleocytoviricota</taxon>
        <taxon>Megaviricetes</taxon>
        <taxon>Imitervirales</taxon>
        <taxon>Mimiviridae</taxon>
        <taxon>Megamimivirinae</taxon>
        <taxon>Cotonvirus</taxon>
        <taxon>Cotonvirus japonicum</taxon>
    </lineage>
</organism>
<dbReference type="GeneID" id="80558437"/>
<dbReference type="InterPro" id="IPR015943">
    <property type="entry name" value="WD40/YVTN_repeat-like_dom_sf"/>
</dbReference>
<accession>A0ABM7NST8</accession>
<sequence length="484" mass="58115">MNDIVNIILEDNYTNISFCVSRLKLSCLNDYFKNLLLKYQGNNINEINIQVYNVYICYDIIQAYLDLGTTELTNLVLFDGKKYNSGHIRKWKHCLMSIICLDYFGLPTTAWLIKDLFIPKRGLNLLLEVSKNLNHPEDITFLMNKSNFEIGENFPQELNNKLVKFKKPFIIFVGKLYRNYDVVGFIKYYELFTNNLLHEIIIHCQINDISISNDKKLLFIATDNGIIVYDIYARHQIKIIDPFTKIKKFGVSQNQTKIIYLDDNNHVKIYDYENKKIFFSWNEIYKKIVDFYLVDGVVIIILGELWNDCRNIMIWNYLNNDYEILDFPSDCYFTLIKNINKNKIWFYAYNKISKSPILKFFDIETKNFTDFNHKIPRTVRYMQVFDDYVYMWNDREKLYIRNLDDGFTRRINFLSEYELELVKKRGYYISNSRKLFISNDNKHLLGNKNLNRNFVEIWNIETGKLIYTYHNIDKECYTVDFIFM</sequence>
<protein>
    <submittedName>
        <fullName evidence="1">WD-repeat family protein</fullName>
    </submittedName>
</protein>
<dbReference type="Proteomes" id="UP001321479">
    <property type="component" value="Segment"/>
</dbReference>
<reference evidence="1 2" key="1">
    <citation type="submission" date="2021-02" db="EMBL/GenBank/DDBJ databases">
        <title>Cotonvirus japonicus, which uses Golgi apparatus of host cells for its virion factory, phylogenetically links tailed tupanvirus and icosahedral mimivirus.</title>
        <authorList>
            <person name="Takahashi H."/>
            <person name="Fukaya S."/>
            <person name="Song C."/>
            <person name="Murata K."/>
            <person name="Takemura M."/>
        </authorList>
    </citation>
    <scope>NUCLEOTIDE SEQUENCE [LARGE SCALE GENOMIC DNA]</scope>
</reference>
<keyword evidence="2" id="KW-1185">Reference proteome</keyword>